<accession>A0A0M9VHC3</accession>
<dbReference type="EMBL" id="LIYD01000005">
    <property type="protein sequence ID" value="KOS05419.1"/>
    <property type="molecule type" value="Genomic_DNA"/>
</dbReference>
<proteinExistence type="predicted"/>
<dbReference type="Proteomes" id="UP000037755">
    <property type="component" value="Unassembled WGS sequence"/>
</dbReference>
<protein>
    <recommendedName>
        <fullName evidence="4">DUF4919 domain-containing protein</fullName>
    </recommendedName>
</protein>
<feature type="chain" id="PRO_5005838941" description="DUF4919 domain-containing protein" evidence="1">
    <location>
        <begin position="20"/>
        <end position="235"/>
    </location>
</feature>
<dbReference type="AlphaFoldDB" id="A0A0M9VHC3"/>
<reference evidence="2 3" key="1">
    <citation type="submission" date="2015-08" db="EMBL/GenBank/DDBJ databases">
        <title>Whole genome sequence of Flavobacterium akiainvivens IK-1T, from decaying Wikstroemia oahuensis, an endemic Hawaiian shrub.</title>
        <authorList>
            <person name="Wan X."/>
            <person name="Hou S."/>
            <person name="Saito J."/>
            <person name="Donachie S."/>
        </authorList>
    </citation>
    <scope>NUCLEOTIDE SEQUENCE [LARGE SCALE GENOMIC DNA]</scope>
    <source>
        <strain evidence="2 3">IK-1</strain>
    </source>
</reference>
<feature type="signal peptide" evidence="1">
    <location>
        <begin position="1"/>
        <end position="19"/>
    </location>
</feature>
<keyword evidence="1" id="KW-0732">Signal</keyword>
<organism evidence="2 3">
    <name type="scientific">Flavobacterium akiainvivens</name>
    <dbReference type="NCBI Taxonomy" id="1202724"/>
    <lineage>
        <taxon>Bacteria</taxon>
        <taxon>Pseudomonadati</taxon>
        <taxon>Bacteroidota</taxon>
        <taxon>Flavobacteriia</taxon>
        <taxon>Flavobacteriales</taxon>
        <taxon>Flavobacteriaceae</taxon>
        <taxon>Flavobacterium</taxon>
    </lineage>
</organism>
<evidence type="ECO:0000256" key="1">
    <source>
        <dbReference type="SAM" id="SignalP"/>
    </source>
</evidence>
<dbReference type="PROSITE" id="PS51257">
    <property type="entry name" value="PROKAR_LIPOPROTEIN"/>
    <property type="match status" value="1"/>
</dbReference>
<keyword evidence="3" id="KW-1185">Reference proteome</keyword>
<dbReference type="PATRIC" id="fig|1202724.3.peg.988"/>
<sequence>MKSVITLPAGLFLATVLFACTDEPAQSSAPVAQLYAKVKSSDRTAQNLDNPYDDVGYAYTTLLSSYKTGNYNPAGFSDLLTIANILQPATGSPLGNTETQVLLGECINNSQSKLAALLQQSSLSPAARAILSDLVTNYEKLADEPFSEAYETITAIENTMGSATGLQGDELRIVYTVTAMTRYSLYHSCCEDTDWEKSVGNIVAAVAGSLESSNCALQYSLITSIAGLEQIQIYN</sequence>
<dbReference type="OrthoDB" id="646079at2"/>
<comment type="caution">
    <text evidence="2">The sequence shown here is derived from an EMBL/GenBank/DDBJ whole genome shotgun (WGS) entry which is preliminary data.</text>
</comment>
<evidence type="ECO:0000313" key="2">
    <source>
        <dbReference type="EMBL" id="KOS05419.1"/>
    </source>
</evidence>
<name>A0A0M9VHC3_9FLAO</name>
<evidence type="ECO:0008006" key="4">
    <source>
        <dbReference type="Google" id="ProtNLM"/>
    </source>
</evidence>
<dbReference type="RefSeq" id="WP_054406594.1">
    <property type="nucleotide sequence ID" value="NZ_FOYA01000029.1"/>
</dbReference>
<gene>
    <name evidence="2" type="ORF">AM493_04775</name>
</gene>
<evidence type="ECO:0000313" key="3">
    <source>
        <dbReference type="Proteomes" id="UP000037755"/>
    </source>
</evidence>